<name>A0A673Z738_SALTR</name>
<dbReference type="AlphaFoldDB" id="A0A673Z738"/>
<evidence type="ECO:0000313" key="1">
    <source>
        <dbReference type="Ensembl" id="ENSSTUP00000042543.1"/>
    </source>
</evidence>
<reference evidence="1" key="1">
    <citation type="submission" date="2025-08" db="UniProtKB">
        <authorList>
            <consortium name="Ensembl"/>
        </authorList>
    </citation>
    <scope>IDENTIFICATION</scope>
</reference>
<dbReference type="Proteomes" id="UP000472277">
    <property type="component" value="Chromosome 31"/>
</dbReference>
<evidence type="ECO:0000313" key="2">
    <source>
        <dbReference type="Proteomes" id="UP000472277"/>
    </source>
</evidence>
<dbReference type="GeneTree" id="ENSGT00990000213582"/>
<dbReference type="Ensembl" id="ENSSTUT00000044431.1">
    <property type="protein sequence ID" value="ENSSTUP00000042543.1"/>
    <property type="gene ID" value="ENSSTUG00000018004.1"/>
</dbReference>
<organism evidence="1 2">
    <name type="scientific">Salmo trutta</name>
    <name type="common">Brown trout</name>
    <dbReference type="NCBI Taxonomy" id="8032"/>
    <lineage>
        <taxon>Eukaryota</taxon>
        <taxon>Metazoa</taxon>
        <taxon>Chordata</taxon>
        <taxon>Craniata</taxon>
        <taxon>Vertebrata</taxon>
        <taxon>Euteleostomi</taxon>
        <taxon>Actinopterygii</taxon>
        <taxon>Neopterygii</taxon>
        <taxon>Teleostei</taxon>
        <taxon>Protacanthopterygii</taxon>
        <taxon>Salmoniformes</taxon>
        <taxon>Salmonidae</taxon>
        <taxon>Salmoninae</taxon>
        <taxon>Salmo</taxon>
    </lineage>
</organism>
<reference evidence="1" key="2">
    <citation type="submission" date="2025-09" db="UniProtKB">
        <authorList>
            <consortium name="Ensembl"/>
        </authorList>
    </citation>
    <scope>IDENTIFICATION</scope>
</reference>
<proteinExistence type="predicted"/>
<protein>
    <submittedName>
        <fullName evidence="1">Uncharacterized protein</fullName>
    </submittedName>
</protein>
<dbReference type="InParanoid" id="A0A673Z738"/>
<accession>A0A673Z738</accession>
<sequence length="121" mass="13828">MEEEGRQRSANVTTYGMAESQCLWGLRQSVRLRPPSVQTTCSLSYWCTVVCTLVRLGREALLFYLGKHWLSRRFHSGFDYLHSTTDHLPLPFAHLFASSSTLCLCRVSVPILYFSECSDCI</sequence>
<keyword evidence="2" id="KW-1185">Reference proteome</keyword>